<dbReference type="EMBL" id="GU474885">
    <property type="protein sequence ID" value="ADI18299.1"/>
    <property type="molecule type" value="Genomic_DNA"/>
</dbReference>
<dbReference type="AlphaFoldDB" id="E0XV58"/>
<feature type="transmembrane region" description="Helical" evidence="1">
    <location>
        <begin position="159"/>
        <end position="177"/>
    </location>
</feature>
<organism evidence="3">
    <name type="scientific">uncultured Chromatiales bacterium HF0200_41F04</name>
    <dbReference type="NCBI Taxonomy" id="710740"/>
    <lineage>
        <taxon>Bacteria</taxon>
        <taxon>Pseudomonadati</taxon>
        <taxon>Pseudomonadota</taxon>
        <taxon>Gammaproteobacteria</taxon>
        <taxon>Chromatiales</taxon>
        <taxon>environmental samples</taxon>
    </lineage>
</organism>
<reference evidence="3" key="1">
    <citation type="journal article" date="2011" name="Environ. Microbiol.">
        <title>Time-series analyses of Monterey Bay coastal microbial picoplankton using a 'genome proxy' microarray.</title>
        <authorList>
            <person name="Rich V.I."/>
            <person name="Pham V.D."/>
            <person name="Eppley J."/>
            <person name="Shi Y."/>
            <person name="DeLong E.F."/>
        </authorList>
    </citation>
    <scope>NUCLEOTIDE SEQUENCE</scope>
</reference>
<dbReference type="Pfam" id="PF13548">
    <property type="entry name" value="DUF4126"/>
    <property type="match status" value="1"/>
</dbReference>
<keyword evidence="1" id="KW-0472">Membrane</keyword>
<keyword evidence="1" id="KW-1133">Transmembrane helix</keyword>
<sequence>MEMTAGIALAAGAGWASGINIYAVILTLGLLGSTGYMTLPPDLEILTNPLVIGAAGLMYCVEFFADKTPGVDTGWDGIHTFIRVPAGAIIAAAALGEMHVAIQTAAFIIGGGLAASSHATKTGTRVILNTSPEPLSNWTASVAGDIIVLAGLWTALHYPVVFIVLLTVVVAFTIWLLPRLWQGIKQVLQSGKIAGKPEVKSVLTL</sequence>
<feature type="domain" description="DUF4126" evidence="2">
    <location>
        <begin position="7"/>
        <end position="178"/>
    </location>
</feature>
<dbReference type="InterPro" id="IPR025196">
    <property type="entry name" value="DUF4126"/>
</dbReference>
<keyword evidence="1" id="KW-0812">Transmembrane</keyword>
<feature type="transmembrane region" description="Helical" evidence="1">
    <location>
        <begin position="43"/>
        <end position="65"/>
    </location>
</feature>
<feature type="transmembrane region" description="Helical" evidence="1">
    <location>
        <begin position="6"/>
        <end position="31"/>
    </location>
</feature>
<feature type="transmembrane region" description="Helical" evidence="1">
    <location>
        <begin position="85"/>
        <end position="114"/>
    </location>
</feature>
<evidence type="ECO:0000256" key="1">
    <source>
        <dbReference type="SAM" id="Phobius"/>
    </source>
</evidence>
<evidence type="ECO:0000313" key="3">
    <source>
        <dbReference type="EMBL" id="ADI18299.1"/>
    </source>
</evidence>
<proteinExistence type="predicted"/>
<protein>
    <recommendedName>
        <fullName evidence="2">DUF4126 domain-containing protein</fullName>
    </recommendedName>
</protein>
<name>E0XV58_9GAMM</name>
<accession>E0XV58</accession>
<evidence type="ECO:0000259" key="2">
    <source>
        <dbReference type="Pfam" id="PF13548"/>
    </source>
</evidence>